<dbReference type="STRING" id="579405.Dd703_2108"/>
<dbReference type="PROSITE" id="PS50885">
    <property type="entry name" value="HAMP"/>
    <property type="match status" value="1"/>
</dbReference>
<evidence type="ECO:0000313" key="15">
    <source>
        <dbReference type="EMBL" id="ACS85895.1"/>
    </source>
</evidence>
<dbReference type="CDD" id="cd19407">
    <property type="entry name" value="Tar_Tsr_sensor"/>
    <property type="match status" value="1"/>
</dbReference>
<keyword evidence="5" id="KW-0997">Cell inner membrane</keyword>
<dbReference type="GO" id="GO:0004888">
    <property type="term" value="F:transmembrane signaling receptor activity"/>
    <property type="evidence" value="ECO:0007669"/>
    <property type="project" value="InterPro"/>
</dbReference>
<keyword evidence="9 11" id="KW-0807">Transducer</keyword>
<dbReference type="PROSITE" id="PS50111">
    <property type="entry name" value="CHEMOTAXIS_TRANSDUC_2"/>
    <property type="match status" value="1"/>
</dbReference>
<feature type="transmembrane region" description="Helical" evidence="12">
    <location>
        <begin position="191"/>
        <end position="214"/>
    </location>
</feature>
<dbReference type="InterPro" id="IPR004089">
    <property type="entry name" value="MCPsignal_dom"/>
</dbReference>
<gene>
    <name evidence="15" type="ordered locus">Dd703_2108</name>
</gene>
<evidence type="ECO:0000256" key="12">
    <source>
        <dbReference type="SAM" id="Phobius"/>
    </source>
</evidence>
<dbReference type="GO" id="GO:0005886">
    <property type="term" value="C:plasma membrane"/>
    <property type="evidence" value="ECO:0007669"/>
    <property type="project" value="UniProtKB-SubCell"/>
</dbReference>
<dbReference type="Proteomes" id="UP000002734">
    <property type="component" value="Chromosome"/>
</dbReference>
<keyword evidence="16" id="KW-1185">Reference proteome</keyword>
<evidence type="ECO:0000259" key="14">
    <source>
        <dbReference type="PROSITE" id="PS50885"/>
    </source>
</evidence>
<keyword evidence="2" id="KW-1003">Cell membrane</keyword>
<protein>
    <submittedName>
        <fullName evidence="15">Methyl-accepting chemotaxis sensory transducer</fullName>
    </submittedName>
</protein>
<dbReference type="Pfam" id="PF00672">
    <property type="entry name" value="HAMP"/>
    <property type="match status" value="1"/>
</dbReference>
<keyword evidence="8 12" id="KW-0472">Membrane</keyword>
<keyword evidence="3" id="KW-0488">Methylation</keyword>
<dbReference type="Pfam" id="PF00015">
    <property type="entry name" value="MCPsignal"/>
    <property type="match status" value="1"/>
</dbReference>
<evidence type="ECO:0000256" key="3">
    <source>
        <dbReference type="ARBA" id="ARBA00022481"/>
    </source>
</evidence>
<dbReference type="InterPro" id="IPR051310">
    <property type="entry name" value="MCP_chemotaxis"/>
</dbReference>
<dbReference type="HOGENOM" id="CLU_000445_107_16_6"/>
<proteinExistence type="inferred from homology"/>
<dbReference type="PANTHER" id="PTHR43531:SF14">
    <property type="entry name" value="METHYL-ACCEPTING CHEMOTAXIS PROTEIN I-RELATED"/>
    <property type="match status" value="1"/>
</dbReference>
<dbReference type="GO" id="GO:0007165">
    <property type="term" value="P:signal transduction"/>
    <property type="evidence" value="ECO:0007669"/>
    <property type="project" value="UniProtKB-KW"/>
</dbReference>
<dbReference type="InterPro" id="IPR003122">
    <property type="entry name" value="Tar_rcpt_lig-bd"/>
</dbReference>
<dbReference type="SMART" id="SM00319">
    <property type="entry name" value="TarH"/>
    <property type="match status" value="1"/>
</dbReference>
<evidence type="ECO:0000256" key="2">
    <source>
        <dbReference type="ARBA" id="ARBA00022475"/>
    </source>
</evidence>
<evidence type="ECO:0000256" key="5">
    <source>
        <dbReference type="ARBA" id="ARBA00022519"/>
    </source>
</evidence>
<feature type="domain" description="Methyl-accepting transducer" evidence="13">
    <location>
        <begin position="273"/>
        <end position="502"/>
    </location>
</feature>
<dbReference type="RefSeq" id="WP_015853804.1">
    <property type="nucleotide sequence ID" value="NC_012880.1"/>
</dbReference>
<dbReference type="eggNOG" id="COG0840">
    <property type="taxonomic scope" value="Bacteria"/>
</dbReference>
<dbReference type="InterPro" id="IPR003660">
    <property type="entry name" value="HAMP_dom"/>
</dbReference>
<evidence type="ECO:0000259" key="13">
    <source>
        <dbReference type="PROSITE" id="PS50111"/>
    </source>
</evidence>
<evidence type="ECO:0000256" key="11">
    <source>
        <dbReference type="PROSITE-ProRule" id="PRU00284"/>
    </source>
</evidence>
<organism evidence="15 16">
    <name type="scientific">Musicola paradisiaca (strain Ech703)</name>
    <name type="common">Dickeya paradisiaca</name>
    <name type="synonym">Dickeya dadantii</name>
    <dbReference type="NCBI Taxonomy" id="579405"/>
    <lineage>
        <taxon>Bacteria</taxon>
        <taxon>Pseudomonadati</taxon>
        <taxon>Pseudomonadota</taxon>
        <taxon>Gammaproteobacteria</taxon>
        <taxon>Enterobacterales</taxon>
        <taxon>Pectobacteriaceae</taxon>
        <taxon>Musicola</taxon>
    </lineage>
</organism>
<dbReference type="SUPFAM" id="SSF58104">
    <property type="entry name" value="Methyl-accepting chemotaxis protein (MCP) signaling domain"/>
    <property type="match status" value="1"/>
</dbReference>
<keyword evidence="4" id="KW-0145">Chemotaxis</keyword>
<evidence type="ECO:0000256" key="10">
    <source>
        <dbReference type="ARBA" id="ARBA00029447"/>
    </source>
</evidence>
<dbReference type="CDD" id="cd11386">
    <property type="entry name" value="MCP_signal"/>
    <property type="match status" value="1"/>
</dbReference>
<feature type="domain" description="HAMP" evidence="14">
    <location>
        <begin position="216"/>
        <end position="268"/>
    </location>
</feature>
<dbReference type="FunFam" id="1.10.287.950:FF:000001">
    <property type="entry name" value="Methyl-accepting chemotaxis sensory transducer"/>
    <property type="match status" value="1"/>
</dbReference>
<accession>C6C701</accession>
<evidence type="ECO:0000256" key="6">
    <source>
        <dbReference type="ARBA" id="ARBA00022692"/>
    </source>
</evidence>
<evidence type="ECO:0000256" key="4">
    <source>
        <dbReference type="ARBA" id="ARBA00022500"/>
    </source>
</evidence>
<dbReference type="Pfam" id="PF02203">
    <property type="entry name" value="TarH"/>
    <property type="match status" value="1"/>
</dbReference>
<dbReference type="PANTHER" id="PTHR43531">
    <property type="entry name" value="PROTEIN ICFG"/>
    <property type="match status" value="1"/>
</dbReference>
<evidence type="ECO:0000256" key="9">
    <source>
        <dbReference type="ARBA" id="ARBA00023224"/>
    </source>
</evidence>
<dbReference type="SUPFAM" id="SSF47170">
    <property type="entry name" value="Aspartate receptor, ligand-binding domain"/>
    <property type="match status" value="1"/>
</dbReference>
<reference evidence="15" key="1">
    <citation type="submission" date="2009-06" db="EMBL/GenBank/DDBJ databases">
        <title>Complete sequence of Dickeya dadantii Ech703.</title>
        <authorList>
            <consortium name="US DOE Joint Genome Institute"/>
            <person name="Lucas S."/>
            <person name="Copeland A."/>
            <person name="Lapidus A."/>
            <person name="Glavina del Rio T."/>
            <person name="Dalin E."/>
            <person name="Tice H."/>
            <person name="Bruce D."/>
            <person name="Goodwin L."/>
            <person name="Pitluck S."/>
            <person name="Chertkov O."/>
            <person name="Brettin T."/>
            <person name="Detter J.C."/>
            <person name="Han C."/>
            <person name="Larimer F."/>
            <person name="Land M."/>
            <person name="Hauser L."/>
            <person name="Kyrpides N."/>
            <person name="Mikhailova N."/>
            <person name="Balakrishnan V."/>
            <person name="Glasner J."/>
            <person name="Perna N.T."/>
        </authorList>
    </citation>
    <scope>NUCLEOTIDE SEQUENCE [LARGE SCALE GENOMIC DNA]</scope>
    <source>
        <strain evidence="15">Ech703</strain>
    </source>
</reference>
<keyword evidence="7 12" id="KW-1133">Transmembrane helix</keyword>
<keyword evidence="6 12" id="KW-0812">Transmembrane</keyword>
<evidence type="ECO:0000256" key="7">
    <source>
        <dbReference type="ARBA" id="ARBA00022989"/>
    </source>
</evidence>
<comment type="subcellular location">
    <subcellularLocation>
        <location evidence="1">Cell inner membrane</location>
        <topology evidence="1">Multi-pass membrane protein</topology>
    </subcellularLocation>
</comment>
<dbReference type="AlphaFoldDB" id="C6C701"/>
<sequence>MFRNIKLVTGLFSLLLILGVLQLSSFGFFFGAMKNDRNNFVVSQTLRKQGNELNASWIALIQTRNTINRAIARMIAETNNIPSSGKSAELIAVVSQSLAEADKKFAAYSQITPLPEQNAELTKNIAENYQALRNVLQQIVGLIKALDLKGIQALPTQKIQDQFQKSFEEYQKQNDALNDRSVSSSSQNYDYSVIIITVCVIILVVIATGSWRYIRHVLLKPLNKVIVHLNHISRGDLTQSLALANSNEIGQLADSVRHMQTSLTATVDKVRTSADEIYRSASEIANGNSDLSSRTEQQSASLVETAASMEQLTATVKQNAENARHASQLALSASETAHKGLKMVDNVINTMGQISTSSQKISDITGLIDSIAFQTNILALNAAVEAARAGEQGRGFAVVASEVRNLATRSADAAREIKGLIEDSVNRVREGHELVSSTGETMGELVGAVTRVTDIMGEISSASEEQSRGIDQISQAVSEMDRVTQQNAVLVEESANAAVSLEEQSNSLNQSVALFQLSGMPTAAIGEKTRRPAPRMLANAPVQPPQASHDTHWETF</sequence>
<dbReference type="PRINTS" id="PR00260">
    <property type="entry name" value="CHEMTRNSDUCR"/>
</dbReference>
<evidence type="ECO:0000313" key="16">
    <source>
        <dbReference type="Proteomes" id="UP000002734"/>
    </source>
</evidence>
<dbReference type="GO" id="GO:0006935">
    <property type="term" value="P:chemotaxis"/>
    <property type="evidence" value="ECO:0007669"/>
    <property type="project" value="UniProtKB-KW"/>
</dbReference>
<dbReference type="Gene3D" id="1.20.120.30">
    <property type="entry name" value="Aspartate receptor, ligand-binding domain"/>
    <property type="match status" value="1"/>
</dbReference>
<dbReference type="CDD" id="cd06225">
    <property type="entry name" value="HAMP"/>
    <property type="match status" value="1"/>
</dbReference>
<dbReference type="InterPro" id="IPR004090">
    <property type="entry name" value="Chemotax_Me-accpt_rcpt"/>
</dbReference>
<dbReference type="EMBL" id="CP001654">
    <property type="protein sequence ID" value="ACS85895.1"/>
    <property type="molecule type" value="Genomic_DNA"/>
</dbReference>
<dbReference type="InterPro" id="IPR035440">
    <property type="entry name" value="4HB_MCP_dom_sf"/>
</dbReference>
<dbReference type="SMART" id="SM00304">
    <property type="entry name" value="HAMP"/>
    <property type="match status" value="1"/>
</dbReference>
<name>C6C701_MUSP7</name>
<dbReference type="KEGG" id="dda:Dd703_2108"/>
<dbReference type="InterPro" id="IPR004091">
    <property type="entry name" value="Chemotax_Me-accpt_rcpt_Me-site"/>
</dbReference>
<evidence type="ECO:0000256" key="1">
    <source>
        <dbReference type="ARBA" id="ARBA00004429"/>
    </source>
</evidence>
<comment type="similarity">
    <text evidence="10">Belongs to the methyl-accepting chemotaxis (MCP) protein family.</text>
</comment>
<dbReference type="PROSITE" id="PS00538">
    <property type="entry name" value="CHEMOTAXIS_TRANSDUC_1"/>
    <property type="match status" value="1"/>
</dbReference>
<dbReference type="Gene3D" id="1.10.287.950">
    <property type="entry name" value="Methyl-accepting chemotaxis protein"/>
    <property type="match status" value="1"/>
</dbReference>
<evidence type="ECO:0000256" key="8">
    <source>
        <dbReference type="ARBA" id="ARBA00023136"/>
    </source>
</evidence>
<dbReference type="SMART" id="SM00283">
    <property type="entry name" value="MA"/>
    <property type="match status" value="1"/>
</dbReference>